<dbReference type="GO" id="GO:2000142">
    <property type="term" value="P:regulation of DNA-templated transcription initiation"/>
    <property type="evidence" value="ECO:0007669"/>
    <property type="project" value="TreeGrafter"/>
</dbReference>
<sequence>MLTLRQLTYFAKVVETRNITRAAEQLHVAQPALGTQLRQLEAHLGVPLLHRHSRGVDATPAGQLLYQRTQDMLALLERTESEVRQLHGTHGRPLTLGLTASLVHLIGADLMVWAATAFPGQALKLREEPSFLLIDALERQEIDLALAYCAPLRPGLIVESLLVEEIPLVMRADRAPTGDTVSLPQALTFDLAMGGERDVGRRLLAEAAESHRLDCTVAFETQSIAGIRDLLRRGLAASVIPYGSVAQELDTGELVARRLVPTLSMTLCRVQRRVDGSLEGANGFRDALVARCLAMIRERLGPFVLSP</sequence>
<evidence type="ECO:0000256" key="4">
    <source>
        <dbReference type="ARBA" id="ARBA00023159"/>
    </source>
</evidence>
<evidence type="ECO:0000256" key="2">
    <source>
        <dbReference type="ARBA" id="ARBA00023015"/>
    </source>
</evidence>
<comment type="similarity">
    <text evidence="1">Belongs to the LysR transcriptional regulatory family.</text>
</comment>
<evidence type="ECO:0000256" key="3">
    <source>
        <dbReference type="ARBA" id="ARBA00023125"/>
    </source>
</evidence>
<dbReference type="PANTHER" id="PTHR30293">
    <property type="entry name" value="TRANSCRIPTIONAL REGULATORY PROTEIN NAC-RELATED"/>
    <property type="match status" value="1"/>
</dbReference>
<dbReference type="PANTHER" id="PTHR30293:SF0">
    <property type="entry name" value="NITROGEN ASSIMILATION REGULATORY PROTEIN NAC"/>
    <property type="match status" value="1"/>
</dbReference>
<dbReference type="AlphaFoldDB" id="A0A7Y9IUL3"/>
<keyword evidence="4" id="KW-0010">Activator</keyword>
<dbReference type="Pfam" id="PF00126">
    <property type="entry name" value="HTH_1"/>
    <property type="match status" value="1"/>
</dbReference>
<organism evidence="7 8">
    <name type="scientific">Pigmentiphaga litoralis</name>
    <dbReference type="NCBI Taxonomy" id="516702"/>
    <lineage>
        <taxon>Bacteria</taxon>
        <taxon>Pseudomonadati</taxon>
        <taxon>Pseudomonadota</taxon>
        <taxon>Betaproteobacteria</taxon>
        <taxon>Burkholderiales</taxon>
        <taxon>Alcaligenaceae</taxon>
        <taxon>Pigmentiphaga</taxon>
    </lineage>
</organism>
<evidence type="ECO:0000256" key="1">
    <source>
        <dbReference type="ARBA" id="ARBA00009437"/>
    </source>
</evidence>
<dbReference type="InterPro" id="IPR005119">
    <property type="entry name" value="LysR_subst-bd"/>
</dbReference>
<keyword evidence="5" id="KW-0804">Transcription</keyword>
<name>A0A7Y9IUL3_9BURK</name>
<evidence type="ECO:0000256" key="5">
    <source>
        <dbReference type="ARBA" id="ARBA00023163"/>
    </source>
</evidence>
<dbReference type="Proteomes" id="UP000542125">
    <property type="component" value="Unassembled WGS sequence"/>
</dbReference>
<dbReference type="Pfam" id="PF03466">
    <property type="entry name" value="LysR_substrate"/>
    <property type="match status" value="1"/>
</dbReference>
<dbReference type="FunFam" id="1.10.10.10:FF:000001">
    <property type="entry name" value="LysR family transcriptional regulator"/>
    <property type="match status" value="1"/>
</dbReference>
<proteinExistence type="inferred from homology"/>
<dbReference type="SUPFAM" id="SSF46785">
    <property type="entry name" value="Winged helix' DNA-binding domain"/>
    <property type="match status" value="1"/>
</dbReference>
<evidence type="ECO:0000259" key="6">
    <source>
        <dbReference type="PROSITE" id="PS50931"/>
    </source>
</evidence>
<dbReference type="GO" id="GO:0003677">
    <property type="term" value="F:DNA binding"/>
    <property type="evidence" value="ECO:0007669"/>
    <property type="project" value="UniProtKB-KW"/>
</dbReference>
<evidence type="ECO:0000313" key="8">
    <source>
        <dbReference type="Proteomes" id="UP000542125"/>
    </source>
</evidence>
<dbReference type="Gene3D" id="1.10.10.10">
    <property type="entry name" value="Winged helix-like DNA-binding domain superfamily/Winged helix DNA-binding domain"/>
    <property type="match status" value="1"/>
</dbReference>
<evidence type="ECO:0000313" key="7">
    <source>
        <dbReference type="EMBL" id="NYE83253.1"/>
    </source>
</evidence>
<comment type="caution">
    <text evidence="7">The sequence shown here is derived from an EMBL/GenBank/DDBJ whole genome shotgun (WGS) entry which is preliminary data.</text>
</comment>
<dbReference type="InterPro" id="IPR036388">
    <property type="entry name" value="WH-like_DNA-bd_sf"/>
</dbReference>
<dbReference type="Gene3D" id="3.40.190.290">
    <property type="match status" value="1"/>
</dbReference>
<dbReference type="SUPFAM" id="SSF53850">
    <property type="entry name" value="Periplasmic binding protein-like II"/>
    <property type="match status" value="1"/>
</dbReference>
<dbReference type="RefSeq" id="WP_179586763.1">
    <property type="nucleotide sequence ID" value="NZ_JACBYR010000001.1"/>
</dbReference>
<dbReference type="PRINTS" id="PR00039">
    <property type="entry name" value="HTHLYSR"/>
</dbReference>
<keyword evidence="2" id="KW-0805">Transcription regulation</keyword>
<gene>
    <name evidence="7" type="ORF">FHW18_002524</name>
</gene>
<keyword evidence="3" id="KW-0238">DNA-binding</keyword>
<dbReference type="EMBL" id="JACBYR010000001">
    <property type="protein sequence ID" value="NYE83253.1"/>
    <property type="molecule type" value="Genomic_DNA"/>
</dbReference>
<dbReference type="PROSITE" id="PS50931">
    <property type="entry name" value="HTH_LYSR"/>
    <property type="match status" value="1"/>
</dbReference>
<dbReference type="InterPro" id="IPR000847">
    <property type="entry name" value="LysR_HTH_N"/>
</dbReference>
<feature type="domain" description="HTH lysR-type" evidence="6">
    <location>
        <begin position="2"/>
        <end position="59"/>
    </location>
</feature>
<reference evidence="7 8" key="1">
    <citation type="submission" date="2020-07" db="EMBL/GenBank/DDBJ databases">
        <title>Genomic Encyclopedia of Type Strains, Phase IV (KMG-V): Genome sequencing to study the core and pangenomes of soil and plant-associated prokaryotes.</title>
        <authorList>
            <person name="Whitman W."/>
        </authorList>
    </citation>
    <scope>NUCLEOTIDE SEQUENCE [LARGE SCALE GENOMIC DNA]</scope>
    <source>
        <strain evidence="7 8">SAS40</strain>
    </source>
</reference>
<accession>A0A7Y9IUL3</accession>
<dbReference type="GO" id="GO:0003700">
    <property type="term" value="F:DNA-binding transcription factor activity"/>
    <property type="evidence" value="ECO:0007669"/>
    <property type="project" value="InterPro"/>
</dbReference>
<keyword evidence="8" id="KW-1185">Reference proteome</keyword>
<dbReference type="InterPro" id="IPR036390">
    <property type="entry name" value="WH_DNA-bd_sf"/>
</dbReference>
<protein>
    <submittedName>
        <fullName evidence="7">LysR family nitrogen assimilation transcriptional regulator</fullName>
    </submittedName>
</protein>